<evidence type="ECO:0000256" key="1">
    <source>
        <dbReference type="SAM" id="MobiDB-lite"/>
    </source>
</evidence>
<feature type="transmembrane region" description="Helical" evidence="2">
    <location>
        <begin position="38"/>
        <end position="58"/>
    </location>
</feature>
<feature type="region of interest" description="Disordered" evidence="1">
    <location>
        <begin position="160"/>
        <end position="211"/>
    </location>
</feature>
<evidence type="ECO:0000256" key="2">
    <source>
        <dbReference type="SAM" id="Phobius"/>
    </source>
</evidence>
<organism evidence="3 4">
    <name type="scientific">Streptomyces beihaiensis</name>
    <dbReference type="NCBI Taxonomy" id="2984495"/>
    <lineage>
        <taxon>Bacteria</taxon>
        <taxon>Bacillati</taxon>
        <taxon>Actinomycetota</taxon>
        <taxon>Actinomycetes</taxon>
        <taxon>Kitasatosporales</taxon>
        <taxon>Streptomycetaceae</taxon>
        <taxon>Streptomyces</taxon>
    </lineage>
</organism>
<keyword evidence="2" id="KW-1133">Transmembrane helix</keyword>
<accession>A0ABT3TUW0</accession>
<feature type="transmembrane region" description="Helical" evidence="2">
    <location>
        <begin position="93"/>
        <end position="114"/>
    </location>
</feature>
<feature type="transmembrane region" description="Helical" evidence="2">
    <location>
        <begin position="6"/>
        <end position="26"/>
    </location>
</feature>
<dbReference type="RefSeq" id="WP_266599717.1">
    <property type="nucleotide sequence ID" value="NZ_JAPHNL010000127.1"/>
</dbReference>
<feature type="compositionally biased region" description="Basic and acidic residues" evidence="1">
    <location>
        <begin position="161"/>
        <end position="170"/>
    </location>
</feature>
<reference evidence="3" key="1">
    <citation type="submission" date="2022-10" db="EMBL/GenBank/DDBJ databases">
        <title>Streptomyces beihaiensis sp. nov., a chitin degrading actinobacterium, isolated from shrimp pond soil.</title>
        <authorList>
            <person name="Xie J."/>
            <person name="Shen N."/>
        </authorList>
    </citation>
    <scope>NUCLEOTIDE SEQUENCE</scope>
    <source>
        <strain evidence="3">GXMU-J5</strain>
    </source>
</reference>
<feature type="transmembrane region" description="Helical" evidence="2">
    <location>
        <begin position="64"/>
        <end position="81"/>
    </location>
</feature>
<keyword evidence="2" id="KW-0812">Transmembrane</keyword>
<gene>
    <name evidence="3" type="ORF">OFY01_13865</name>
</gene>
<sequence>MIALSAIMALWLWEVFYEAVDVFFGWSSDDFGPGRGRGYRVVLNLVATPVAAELMVFAPKWRTAAIWVAAGLLAALLLRPVAQFKKDLPTWLLVYDVLAQFSLTGVMGSVALWATSTRDGTFRWTLALTSGIALLVLCLLALTLPSLRARRHMALLKVQQMRRDERERRQTQKMSKVPKASPPTALVSRASPPQGAVRPPERAINPPAHPRVMDNASAQRAMLATSCHECGSIGYDVETYAVGGNPLWYLGRCPSCGNLREFHYG</sequence>
<dbReference type="Proteomes" id="UP001163064">
    <property type="component" value="Unassembled WGS sequence"/>
</dbReference>
<name>A0ABT3TUW0_9ACTN</name>
<protein>
    <submittedName>
        <fullName evidence="3">Uncharacterized protein</fullName>
    </submittedName>
</protein>
<proteinExistence type="predicted"/>
<dbReference type="EMBL" id="JAPHNL010000127">
    <property type="protein sequence ID" value="MCX3060827.1"/>
    <property type="molecule type" value="Genomic_DNA"/>
</dbReference>
<evidence type="ECO:0000313" key="4">
    <source>
        <dbReference type="Proteomes" id="UP001163064"/>
    </source>
</evidence>
<evidence type="ECO:0000313" key="3">
    <source>
        <dbReference type="EMBL" id="MCX3060827.1"/>
    </source>
</evidence>
<comment type="caution">
    <text evidence="3">The sequence shown here is derived from an EMBL/GenBank/DDBJ whole genome shotgun (WGS) entry which is preliminary data.</text>
</comment>
<keyword evidence="2" id="KW-0472">Membrane</keyword>
<feature type="transmembrane region" description="Helical" evidence="2">
    <location>
        <begin position="126"/>
        <end position="147"/>
    </location>
</feature>
<keyword evidence="4" id="KW-1185">Reference proteome</keyword>